<dbReference type="Pfam" id="PF02210">
    <property type="entry name" value="Laminin_G_2"/>
    <property type="match status" value="2"/>
</dbReference>
<dbReference type="Gene3D" id="2.60.120.200">
    <property type="match status" value="2"/>
</dbReference>
<feature type="disulfide bond" evidence="1">
    <location>
        <begin position="137"/>
        <end position="164"/>
    </location>
</feature>
<dbReference type="PROSITE" id="PS50025">
    <property type="entry name" value="LAM_G_DOMAIN"/>
    <property type="match status" value="2"/>
</dbReference>
<dbReference type="InterPro" id="IPR050372">
    <property type="entry name" value="Neurexin-related_CASP"/>
</dbReference>
<feature type="domain" description="Laminin G" evidence="2">
    <location>
        <begin position="1"/>
        <end position="164"/>
    </location>
</feature>
<evidence type="ECO:0000259" key="2">
    <source>
        <dbReference type="PROSITE" id="PS50025"/>
    </source>
</evidence>
<dbReference type="GO" id="GO:0016020">
    <property type="term" value="C:membrane"/>
    <property type="evidence" value="ECO:0007669"/>
    <property type="project" value="UniProtKB-SubCell"/>
</dbReference>
<reference evidence="3 4" key="1">
    <citation type="submission" date="2015-09" db="EMBL/GenBank/DDBJ databases">
        <title>Draft genome of the parasitic nematode Teladorsagia circumcincta isolate WARC Sus (inbred).</title>
        <authorList>
            <person name="Mitreva M."/>
        </authorList>
    </citation>
    <scope>NUCLEOTIDE SEQUENCE [LARGE SCALE GENOMIC DNA]</scope>
    <source>
        <strain evidence="3 4">S</strain>
    </source>
</reference>
<evidence type="ECO:0000313" key="4">
    <source>
        <dbReference type="Proteomes" id="UP000230423"/>
    </source>
</evidence>
<dbReference type="EMBL" id="KZ359640">
    <property type="protein sequence ID" value="PIO58845.1"/>
    <property type="molecule type" value="Genomic_DNA"/>
</dbReference>
<evidence type="ECO:0000313" key="3">
    <source>
        <dbReference type="EMBL" id="PIO58845.1"/>
    </source>
</evidence>
<dbReference type="SUPFAM" id="SSF49899">
    <property type="entry name" value="Concanavalin A-like lectins/glucanases"/>
    <property type="match status" value="2"/>
</dbReference>
<comment type="caution">
    <text evidence="1">Lacks conserved residue(s) required for the propagation of feature annotation.</text>
</comment>
<dbReference type="SMART" id="SM00282">
    <property type="entry name" value="LamG"/>
    <property type="match status" value="2"/>
</dbReference>
<dbReference type="InterPro" id="IPR013320">
    <property type="entry name" value="ConA-like_dom_sf"/>
</dbReference>
<evidence type="ECO:0000256" key="1">
    <source>
        <dbReference type="PROSITE-ProRule" id="PRU00122"/>
    </source>
</evidence>
<name>A0A2G9TLM7_TELCI</name>
<dbReference type="OrthoDB" id="10011303at2759"/>
<sequence length="326" mass="36358">MATFERTVSSVSVVFNAYSPNGLLYFRGSETSGDFIVLYLKDGHVVFKIHLGGESHAEITSKHNYADGREHTVKAIRSGNEIHLQVDSDADRFSTTIPGENTVLNIEADSHYVAGVPASLKTGLFNEDIEWKGFFGCILSVKPSQTSDLDLDNPVRWLRREPGCHFSAAKLIPTDRIVGFSRPGFLLQQGVIMDNNSSFAFGFRTKEENGTLIFQSSKLSAFRRNQRDSEGNASGKGYMAFYLFRGYLVLHFGKDASSRREVVTIRSNHMYNDGQLHSVFMSRKGKIVRLRVDDKEVGEKQTLDDESPIGTATSQMFIGGLWSKFG</sequence>
<proteinExistence type="predicted"/>
<dbReference type="Proteomes" id="UP000230423">
    <property type="component" value="Unassembled WGS sequence"/>
</dbReference>
<keyword evidence="4" id="KW-1185">Reference proteome</keyword>
<dbReference type="AlphaFoldDB" id="A0A2G9TLM7"/>
<dbReference type="PANTHER" id="PTHR15036">
    <property type="entry name" value="PIKACHURIN-LIKE PROTEIN"/>
    <property type="match status" value="1"/>
</dbReference>
<dbReference type="PANTHER" id="PTHR15036:SF85">
    <property type="entry name" value="SP2353, ISOFORM A"/>
    <property type="match status" value="1"/>
</dbReference>
<gene>
    <name evidence="3" type="ORF">TELCIR_19710</name>
</gene>
<dbReference type="CDD" id="cd00110">
    <property type="entry name" value="LamG"/>
    <property type="match status" value="2"/>
</dbReference>
<protein>
    <submittedName>
        <fullName evidence="3">Laminin G domain protein</fullName>
    </submittedName>
</protein>
<feature type="domain" description="Laminin G" evidence="2">
    <location>
        <begin position="174"/>
        <end position="326"/>
    </location>
</feature>
<keyword evidence="1" id="KW-1015">Disulfide bond</keyword>
<accession>A0A2G9TLM7</accession>
<organism evidence="3 4">
    <name type="scientific">Teladorsagia circumcincta</name>
    <name type="common">Brown stomach worm</name>
    <name type="synonym">Ostertagia circumcincta</name>
    <dbReference type="NCBI Taxonomy" id="45464"/>
    <lineage>
        <taxon>Eukaryota</taxon>
        <taxon>Metazoa</taxon>
        <taxon>Ecdysozoa</taxon>
        <taxon>Nematoda</taxon>
        <taxon>Chromadorea</taxon>
        <taxon>Rhabditida</taxon>
        <taxon>Rhabditina</taxon>
        <taxon>Rhabditomorpha</taxon>
        <taxon>Strongyloidea</taxon>
        <taxon>Trichostrongylidae</taxon>
        <taxon>Teladorsagia</taxon>
    </lineage>
</organism>
<dbReference type="InterPro" id="IPR001791">
    <property type="entry name" value="Laminin_G"/>
</dbReference>